<evidence type="ECO:0008006" key="3">
    <source>
        <dbReference type="Google" id="ProtNLM"/>
    </source>
</evidence>
<name>K4AK58_SETIT</name>
<dbReference type="PANTHER" id="PTHR34591">
    <property type="entry name" value="OS03G0653100 PROTEIN-RELATED"/>
    <property type="match status" value="1"/>
</dbReference>
<accession>K4AK58</accession>
<dbReference type="InParanoid" id="K4AK58"/>
<dbReference type="EnsemblPlants" id="KQK91415">
    <property type="protein sequence ID" value="KQK91415"/>
    <property type="gene ID" value="SETIT_039281mg"/>
</dbReference>
<evidence type="ECO:0000313" key="1">
    <source>
        <dbReference type="EnsemblPlants" id="KQK91415"/>
    </source>
</evidence>
<reference evidence="1" key="2">
    <citation type="submission" date="2018-08" db="UniProtKB">
        <authorList>
            <consortium name="EnsemblPlants"/>
        </authorList>
    </citation>
    <scope>IDENTIFICATION</scope>
    <source>
        <strain evidence="1">Yugu1</strain>
    </source>
</reference>
<keyword evidence="2" id="KW-1185">Reference proteome</keyword>
<proteinExistence type="predicted"/>
<dbReference type="PANTHER" id="PTHR34591:SF21">
    <property type="entry name" value="F-BOX DOMAIN CONTAINING PROTEIN, EXPRESSED"/>
    <property type="match status" value="1"/>
</dbReference>
<dbReference type="EMBL" id="AGNK02006036">
    <property type="status" value="NOT_ANNOTATED_CDS"/>
    <property type="molecule type" value="Genomic_DNA"/>
</dbReference>
<dbReference type="OMA" id="GHANDIH"/>
<dbReference type="HOGENOM" id="CLU_030606_0_1_1"/>
<reference evidence="2" key="1">
    <citation type="journal article" date="2012" name="Nat. Biotechnol.">
        <title>Reference genome sequence of the model plant Setaria.</title>
        <authorList>
            <person name="Bennetzen J.L."/>
            <person name="Schmutz J."/>
            <person name="Wang H."/>
            <person name="Percifield R."/>
            <person name="Hawkins J."/>
            <person name="Pontaroli A.C."/>
            <person name="Estep M."/>
            <person name="Feng L."/>
            <person name="Vaughn J.N."/>
            <person name="Grimwood J."/>
            <person name="Jenkins J."/>
            <person name="Barry K."/>
            <person name="Lindquist E."/>
            <person name="Hellsten U."/>
            <person name="Deshpande S."/>
            <person name="Wang X."/>
            <person name="Wu X."/>
            <person name="Mitros T."/>
            <person name="Triplett J."/>
            <person name="Yang X."/>
            <person name="Ye C.Y."/>
            <person name="Mauro-Herrera M."/>
            <person name="Wang L."/>
            <person name="Li P."/>
            <person name="Sharma M."/>
            <person name="Sharma R."/>
            <person name="Ronald P.C."/>
            <person name="Panaud O."/>
            <person name="Kellogg E.A."/>
            <person name="Brutnell T.P."/>
            <person name="Doust A.N."/>
            <person name="Tuskan G.A."/>
            <person name="Rokhsar D."/>
            <person name="Devos K.M."/>
        </authorList>
    </citation>
    <scope>NUCLEOTIDE SEQUENCE [LARGE SCALE GENOMIC DNA]</scope>
    <source>
        <strain evidence="2">cv. Yugu1</strain>
    </source>
</reference>
<dbReference type="AlphaFoldDB" id="K4AK58"/>
<sequence length="388" mass="44348">MEAETALPAWRALVDDARGLLLPHELRGIFINYTDYGEPLLLARPSPGGFPRISGDLSYVPGFGHSYTHFINHCNGLLLCYGEFGYDDYYVVNPATRRWESFSSPRVNVNGRGDHAAYLVFDPAVSPHCEVFWIPYLSRPEEAVRPENVPAATFSLSGLFSLAMEGTDEEEEPYDPYGLMEWPQSPCTLHVFSSRTRRWEERSFVREGEPVGMAKDARWDHFCVQYGVYWQGTLYVHCPGGFVMRFSLKLGKYRVIKTPEDIGERHAQRYLGRSIGGFCQTRMHSEVLLEEHFEWDSDDDCIVQYEDGDVDEDIPIYILGFHPYKEVAFLMVSFVAVASHLSTSKVQWLGKSLPIYYDSWSKGVEEAFPYTPCMIGDLLNHYETSSED</sequence>
<dbReference type="Gramene" id="KQK91415">
    <property type="protein sequence ID" value="KQK91415"/>
    <property type="gene ID" value="SETIT_039281mg"/>
</dbReference>
<protein>
    <recommendedName>
        <fullName evidence="3">F-box associated domain-containing protein</fullName>
    </recommendedName>
</protein>
<dbReference type="Proteomes" id="UP000004995">
    <property type="component" value="Unassembled WGS sequence"/>
</dbReference>
<evidence type="ECO:0000313" key="2">
    <source>
        <dbReference type="Proteomes" id="UP000004995"/>
    </source>
</evidence>
<organism evidence="1 2">
    <name type="scientific">Setaria italica</name>
    <name type="common">Foxtail millet</name>
    <name type="synonym">Panicum italicum</name>
    <dbReference type="NCBI Taxonomy" id="4555"/>
    <lineage>
        <taxon>Eukaryota</taxon>
        <taxon>Viridiplantae</taxon>
        <taxon>Streptophyta</taxon>
        <taxon>Embryophyta</taxon>
        <taxon>Tracheophyta</taxon>
        <taxon>Spermatophyta</taxon>
        <taxon>Magnoliopsida</taxon>
        <taxon>Liliopsida</taxon>
        <taxon>Poales</taxon>
        <taxon>Poaceae</taxon>
        <taxon>PACMAD clade</taxon>
        <taxon>Panicoideae</taxon>
        <taxon>Panicodae</taxon>
        <taxon>Paniceae</taxon>
        <taxon>Cenchrinae</taxon>
        <taxon>Setaria</taxon>
    </lineage>
</organism>
<dbReference type="STRING" id="4555.K4AK58"/>